<protein>
    <submittedName>
        <fullName evidence="1">Uncharacterized protein</fullName>
    </submittedName>
</protein>
<dbReference type="Proteomes" id="UP000244005">
    <property type="component" value="Unassembled WGS sequence"/>
</dbReference>
<dbReference type="AlphaFoldDB" id="A0A2R6WHG3"/>
<accession>A0A2R6WHG3</accession>
<evidence type="ECO:0000313" key="1">
    <source>
        <dbReference type="EMBL" id="PTQ33290.1"/>
    </source>
</evidence>
<keyword evidence="2" id="KW-1185">Reference proteome</keyword>
<organism evidence="1 2">
    <name type="scientific">Marchantia polymorpha</name>
    <name type="common">Common liverwort</name>
    <name type="synonym">Marchantia aquatica</name>
    <dbReference type="NCBI Taxonomy" id="3197"/>
    <lineage>
        <taxon>Eukaryota</taxon>
        <taxon>Viridiplantae</taxon>
        <taxon>Streptophyta</taxon>
        <taxon>Embryophyta</taxon>
        <taxon>Marchantiophyta</taxon>
        <taxon>Marchantiopsida</taxon>
        <taxon>Marchantiidae</taxon>
        <taxon>Marchantiales</taxon>
        <taxon>Marchantiaceae</taxon>
        <taxon>Marchantia</taxon>
    </lineage>
</organism>
<evidence type="ECO:0000313" key="2">
    <source>
        <dbReference type="Proteomes" id="UP000244005"/>
    </source>
</evidence>
<name>A0A2R6WHG3_MARPO</name>
<gene>
    <name evidence="1" type="ORF">MARPO_0090s0031</name>
</gene>
<proteinExistence type="predicted"/>
<reference evidence="2" key="1">
    <citation type="journal article" date="2017" name="Cell">
        <title>Insights into land plant evolution garnered from the Marchantia polymorpha genome.</title>
        <authorList>
            <person name="Bowman J.L."/>
            <person name="Kohchi T."/>
            <person name="Yamato K.T."/>
            <person name="Jenkins J."/>
            <person name="Shu S."/>
            <person name="Ishizaki K."/>
            <person name="Yamaoka S."/>
            <person name="Nishihama R."/>
            <person name="Nakamura Y."/>
            <person name="Berger F."/>
            <person name="Adam C."/>
            <person name="Aki S.S."/>
            <person name="Althoff F."/>
            <person name="Araki T."/>
            <person name="Arteaga-Vazquez M.A."/>
            <person name="Balasubrmanian S."/>
            <person name="Barry K."/>
            <person name="Bauer D."/>
            <person name="Boehm C.R."/>
            <person name="Briginshaw L."/>
            <person name="Caballero-Perez J."/>
            <person name="Catarino B."/>
            <person name="Chen F."/>
            <person name="Chiyoda S."/>
            <person name="Chovatia M."/>
            <person name="Davies K.M."/>
            <person name="Delmans M."/>
            <person name="Demura T."/>
            <person name="Dierschke T."/>
            <person name="Dolan L."/>
            <person name="Dorantes-Acosta A.E."/>
            <person name="Eklund D.M."/>
            <person name="Florent S.N."/>
            <person name="Flores-Sandoval E."/>
            <person name="Fujiyama A."/>
            <person name="Fukuzawa H."/>
            <person name="Galik B."/>
            <person name="Grimanelli D."/>
            <person name="Grimwood J."/>
            <person name="Grossniklaus U."/>
            <person name="Hamada T."/>
            <person name="Haseloff J."/>
            <person name="Hetherington A.J."/>
            <person name="Higo A."/>
            <person name="Hirakawa Y."/>
            <person name="Hundley H.N."/>
            <person name="Ikeda Y."/>
            <person name="Inoue K."/>
            <person name="Inoue S.I."/>
            <person name="Ishida S."/>
            <person name="Jia Q."/>
            <person name="Kakita M."/>
            <person name="Kanazawa T."/>
            <person name="Kawai Y."/>
            <person name="Kawashima T."/>
            <person name="Kennedy M."/>
            <person name="Kinose K."/>
            <person name="Kinoshita T."/>
            <person name="Kohara Y."/>
            <person name="Koide E."/>
            <person name="Komatsu K."/>
            <person name="Kopischke S."/>
            <person name="Kubo M."/>
            <person name="Kyozuka J."/>
            <person name="Lagercrantz U."/>
            <person name="Lin S.S."/>
            <person name="Lindquist E."/>
            <person name="Lipzen A.M."/>
            <person name="Lu C.W."/>
            <person name="De Luna E."/>
            <person name="Martienssen R.A."/>
            <person name="Minamino N."/>
            <person name="Mizutani M."/>
            <person name="Mizutani M."/>
            <person name="Mochizuki N."/>
            <person name="Monte I."/>
            <person name="Mosher R."/>
            <person name="Nagasaki H."/>
            <person name="Nakagami H."/>
            <person name="Naramoto S."/>
            <person name="Nishitani K."/>
            <person name="Ohtani M."/>
            <person name="Okamoto T."/>
            <person name="Okumura M."/>
            <person name="Phillips J."/>
            <person name="Pollak B."/>
            <person name="Reinders A."/>
            <person name="Rovekamp M."/>
            <person name="Sano R."/>
            <person name="Sawa S."/>
            <person name="Schmid M.W."/>
            <person name="Shirakawa M."/>
            <person name="Solano R."/>
            <person name="Spunde A."/>
            <person name="Suetsugu N."/>
            <person name="Sugano S."/>
            <person name="Sugiyama A."/>
            <person name="Sun R."/>
            <person name="Suzuki Y."/>
            <person name="Takenaka M."/>
            <person name="Takezawa D."/>
            <person name="Tomogane H."/>
            <person name="Tsuzuki M."/>
            <person name="Ueda T."/>
            <person name="Umeda M."/>
            <person name="Ward J.M."/>
            <person name="Watanabe Y."/>
            <person name="Yazaki K."/>
            <person name="Yokoyama R."/>
            <person name="Yoshitake Y."/>
            <person name="Yotsui I."/>
            <person name="Zachgo S."/>
            <person name="Schmutz J."/>
        </authorList>
    </citation>
    <scope>NUCLEOTIDE SEQUENCE [LARGE SCALE GENOMIC DNA]</scope>
    <source>
        <strain evidence="2">Tak-1</strain>
    </source>
</reference>
<dbReference type="EMBL" id="KZ772762">
    <property type="protein sequence ID" value="PTQ33290.1"/>
    <property type="molecule type" value="Genomic_DNA"/>
</dbReference>
<sequence>MAVNEINDICGLRFQVRVGNIMDFSSSFNGYGFWQKKLEGQNSTEHMFSYDEDQLKTSMTKQMSLLELKAGKEGKWKGKLCTRALI</sequence>